<feature type="compositionally biased region" description="Basic and acidic residues" evidence="1">
    <location>
        <begin position="1"/>
        <end position="52"/>
    </location>
</feature>
<keyword evidence="3" id="KW-1185">Reference proteome</keyword>
<feature type="compositionally biased region" description="Basic and acidic residues" evidence="1">
    <location>
        <begin position="139"/>
        <end position="168"/>
    </location>
</feature>
<evidence type="ECO:0000313" key="3">
    <source>
        <dbReference type="Proteomes" id="UP000252519"/>
    </source>
</evidence>
<evidence type="ECO:0000256" key="1">
    <source>
        <dbReference type="SAM" id="MobiDB-lite"/>
    </source>
</evidence>
<comment type="caution">
    <text evidence="2">The sequence shown here is derived from an EMBL/GenBank/DDBJ whole genome shotgun (WGS) entry which is preliminary data.</text>
</comment>
<sequence>MQRPEPPYERPYESWKSERPVSWREEFQGNSWRRDGGPRHPDYDDWRRESSWRPRSPSPRGFAGPPRELIPGLAGPPRELIPAPAGPPREFIPAPAGPPRELLPGLRGAPRELIPPRRRSPGLNGRGRSPRNGGLFSEELLKRETAERERRSVRSPSPRREEHLKNLSDEELEKAAILQMKLMAEQADDKVHRSPKRNKKKELDDKQTPKSASQNNAERKIEVKEKTQRVNMPEVKVEEEDSSTLLTPKLEPLENFDKVRLPTKFHYRGE</sequence>
<feature type="region of interest" description="Disordered" evidence="1">
    <location>
        <begin position="183"/>
        <end position="249"/>
    </location>
</feature>
<feature type="compositionally biased region" description="Basic and acidic residues" evidence="1">
    <location>
        <begin position="217"/>
        <end position="228"/>
    </location>
</feature>
<accession>A0A368GV42</accession>
<reference evidence="2 3" key="1">
    <citation type="submission" date="2014-10" db="EMBL/GenBank/DDBJ databases">
        <title>Draft genome of the hookworm Ancylostoma caninum.</title>
        <authorList>
            <person name="Mitreva M."/>
        </authorList>
    </citation>
    <scope>NUCLEOTIDE SEQUENCE [LARGE SCALE GENOMIC DNA]</scope>
    <source>
        <strain evidence="2 3">Baltimore</strain>
    </source>
</reference>
<dbReference type="AlphaFoldDB" id="A0A368GV42"/>
<gene>
    <name evidence="2" type="ORF">ANCCAN_07044</name>
</gene>
<protein>
    <submittedName>
        <fullName evidence="2">Uncharacterized protein</fullName>
    </submittedName>
</protein>
<organism evidence="2 3">
    <name type="scientific">Ancylostoma caninum</name>
    <name type="common">Dog hookworm</name>
    <dbReference type="NCBI Taxonomy" id="29170"/>
    <lineage>
        <taxon>Eukaryota</taxon>
        <taxon>Metazoa</taxon>
        <taxon>Ecdysozoa</taxon>
        <taxon>Nematoda</taxon>
        <taxon>Chromadorea</taxon>
        <taxon>Rhabditida</taxon>
        <taxon>Rhabditina</taxon>
        <taxon>Rhabditomorpha</taxon>
        <taxon>Strongyloidea</taxon>
        <taxon>Ancylostomatidae</taxon>
        <taxon>Ancylostomatinae</taxon>
        <taxon>Ancylostoma</taxon>
    </lineage>
</organism>
<evidence type="ECO:0000313" key="2">
    <source>
        <dbReference type="EMBL" id="RCN46865.1"/>
    </source>
</evidence>
<name>A0A368GV42_ANCCA</name>
<dbReference type="Proteomes" id="UP000252519">
    <property type="component" value="Unassembled WGS sequence"/>
</dbReference>
<proteinExistence type="predicted"/>
<dbReference type="EMBL" id="JOJR01000071">
    <property type="protein sequence ID" value="RCN46865.1"/>
    <property type="molecule type" value="Genomic_DNA"/>
</dbReference>
<feature type="region of interest" description="Disordered" evidence="1">
    <location>
        <begin position="1"/>
        <end position="171"/>
    </location>
</feature>